<keyword evidence="5" id="KW-0677">Repeat</keyword>
<sequence>MAVTSSRVFEFQTFDEQNAPHLCRACLGMFPHMKPLLDGSEQSNTLLGKLLQILDIEVRDFMPKYARSLCKVCEDKVEMIAAFTEQCRQAAAVIEQFSVNSEVRSLQQGSADSDCPERRKLSTNEAAGCKQGFNGEREPAASGPERENAKTHTAVQRYKLKQYSFEDVARAIRVARLQLYKQVDCALCRFVAVSSRSLSTHITRVHPEVKGKWCSKCNQPFEDLQEHIFEAHREDLKCPFCSRIQSNMGHFVEHLASHSGERLHKCPQCSKSFISLRHLQAHKMSHEKAKPSLNQRTVEPQNYCKTCEKKVRSLAHHSRKYHGANAIDPKMKLCPYCGKQVRSNKLMIHQRTHTGEAPYQCQFCDKRLKSRNILVVHERTHTGLRPYTCQVCGKSFAQSSVLNTHRKIHTGKLEQCSICCKRFCRPVELRLHLRSHTGEKPYVCQLCGQGFKQSSHLVEHKRKHSSSRPFKCDVCQKSFKNFSTLKGHLRIHTGEKPFKCSQCSYAARQAYMLTQHMRQHAHSCQQIFSTAAHLEAHRSR</sequence>
<keyword evidence="8" id="KW-0805">Transcription regulation</keyword>
<evidence type="ECO:0000256" key="6">
    <source>
        <dbReference type="ARBA" id="ARBA00022771"/>
    </source>
</evidence>
<keyword evidence="9" id="KW-0238">DNA-binding</keyword>
<dbReference type="FunFam" id="3.30.160.60:FF:000295">
    <property type="entry name" value="zinc finger protein 19"/>
    <property type="match status" value="1"/>
</dbReference>
<evidence type="ECO:0000256" key="14">
    <source>
        <dbReference type="SAM" id="MobiDB-lite"/>
    </source>
</evidence>
<feature type="domain" description="C2H2-type" evidence="15">
    <location>
        <begin position="387"/>
        <end position="414"/>
    </location>
</feature>
<evidence type="ECO:0000313" key="18">
    <source>
        <dbReference type="Proteomes" id="UP000019118"/>
    </source>
</evidence>
<dbReference type="Pfam" id="PF07776">
    <property type="entry name" value="zf-AD"/>
    <property type="match status" value="1"/>
</dbReference>
<dbReference type="KEGG" id="dpa:109539984"/>
<dbReference type="PROSITE" id="PS51915">
    <property type="entry name" value="ZAD"/>
    <property type="match status" value="1"/>
</dbReference>
<dbReference type="FunFam" id="3.30.160.60:FF:000448">
    <property type="entry name" value="RE1-silencing transcription factor A"/>
    <property type="match status" value="1"/>
</dbReference>
<dbReference type="InterPro" id="IPR013087">
    <property type="entry name" value="Znf_C2H2_type"/>
</dbReference>
<evidence type="ECO:0000256" key="8">
    <source>
        <dbReference type="ARBA" id="ARBA00023015"/>
    </source>
</evidence>
<feature type="compositionally biased region" description="Basic and acidic residues" evidence="14">
    <location>
        <begin position="135"/>
        <end position="150"/>
    </location>
</feature>
<comment type="subcellular location">
    <subcellularLocation>
        <location evidence="2">Nucleus</location>
    </subcellularLocation>
</comment>
<dbReference type="GO" id="GO:0000977">
    <property type="term" value="F:RNA polymerase II transcription regulatory region sequence-specific DNA binding"/>
    <property type="evidence" value="ECO:0007669"/>
    <property type="project" value="TreeGrafter"/>
</dbReference>
<reference evidence="18" key="1">
    <citation type="journal article" date="2013" name="Genome Biol.">
        <title>Draft genome of the mountain pine beetle, Dendroctonus ponderosae Hopkins, a major forest pest.</title>
        <authorList>
            <person name="Keeling C.I."/>
            <person name="Yuen M.M."/>
            <person name="Liao N.Y."/>
            <person name="Docking T.R."/>
            <person name="Chan S.K."/>
            <person name="Taylor G.A."/>
            <person name="Palmquist D.L."/>
            <person name="Jackman S.D."/>
            <person name="Nguyen A."/>
            <person name="Li M."/>
            <person name="Henderson H."/>
            <person name="Janes J.K."/>
            <person name="Zhao Y."/>
            <person name="Pandoh P."/>
            <person name="Moore R."/>
            <person name="Sperling F.A."/>
            <person name="Huber D.P."/>
            <person name="Birol I."/>
            <person name="Jones S.J."/>
            <person name="Bohlmann J."/>
        </authorList>
    </citation>
    <scope>NUCLEOTIDE SEQUENCE</scope>
</reference>
<comment type="function">
    <text evidence="1">May be involved in transcriptional regulation.</text>
</comment>
<keyword evidence="18" id="KW-1185">Reference proteome</keyword>
<comment type="similarity">
    <text evidence="3">Belongs to the krueppel C2H2-type zinc-finger protein family.</text>
</comment>
<dbReference type="FunFam" id="3.30.160.60:FF:000446">
    <property type="entry name" value="Zinc finger protein"/>
    <property type="match status" value="1"/>
</dbReference>
<dbReference type="Pfam" id="PF00096">
    <property type="entry name" value="zf-C2H2"/>
    <property type="match status" value="4"/>
</dbReference>
<evidence type="ECO:0000313" key="17">
    <source>
        <dbReference type="EnsemblMetazoa" id="XP_019763641.1"/>
    </source>
</evidence>
<organism evidence="17 18">
    <name type="scientific">Dendroctonus ponderosae</name>
    <name type="common">Mountain pine beetle</name>
    <dbReference type="NCBI Taxonomy" id="77166"/>
    <lineage>
        <taxon>Eukaryota</taxon>
        <taxon>Metazoa</taxon>
        <taxon>Ecdysozoa</taxon>
        <taxon>Arthropoda</taxon>
        <taxon>Hexapoda</taxon>
        <taxon>Insecta</taxon>
        <taxon>Pterygota</taxon>
        <taxon>Neoptera</taxon>
        <taxon>Endopterygota</taxon>
        <taxon>Coleoptera</taxon>
        <taxon>Polyphaga</taxon>
        <taxon>Cucujiformia</taxon>
        <taxon>Curculionidae</taxon>
        <taxon>Scolytinae</taxon>
        <taxon>Dendroctonus</taxon>
    </lineage>
</organism>
<dbReference type="GO" id="GO:0005634">
    <property type="term" value="C:nucleus"/>
    <property type="evidence" value="ECO:0007669"/>
    <property type="project" value="UniProtKB-SubCell"/>
</dbReference>
<evidence type="ECO:0000256" key="3">
    <source>
        <dbReference type="ARBA" id="ARBA00006991"/>
    </source>
</evidence>
<dbReference type="PANTHER" id="PTHR24379:SF127">
    <property type="entry name" value="BLOODY FINGERS-RELATED"/>
    <property type="match status" value="1"/>
</dbReference>
<reference evidence="17" key="2">
    <citation type="submission" date="2024-08" db="UniProtKB">
        <authorList>
            <consortium name="EnsemblMetazoa"/>
        </authorList>
    </citation>
    <scope>IDENTIFICATION</scope>
</reference>
<evidence type="ECO:0000256" key="1">
    <source>
        <dbReference type="ARBA" id="ARBA00003767"/>
    </source>
</evidence>
<evidence type="ECO:0000256" key="12">
    <source>
        <dbReference type="PROSITE-ProRule" id="PRU00042"/>
    </source>
</evidence>
<dbReference type="Gene3D" id="3.30.160.60">
    <property type="entry name" value="Classic Zinc Finger"/>
    <property type="match status" value="8"/>
</dbReference>
<dbReference type="InterPro" id="IPR012934">
    <property type="entry name" value="Znf_AD"/>
</dbReference>
<dbReference type="SMART" id="SM00355">
    <property type="entry name" value="ZnF_C2H2"/>
    <property type="match status" value="11"/>
</dbReference>
<dbReference type="Pfam" id="PF13912">
    <property type="entry name" value="zf-C2H2_6"/>
    <property type="match status" value="1"/>
</dbReference>
<dbReference type="InterPro" id="IPR036236">
    <property type="entry name" value="Znf_C2H2_sf"/>
</dbReference>
<evidence type="ECO:0000256" key="4">
    <source>
        <dbReference type="ARBA" id="ARBA00022723"/>
    </source>
</evidence>
<feature type="domain" description="C2H2-type" evidence="15">
    <location>
        <begin position="332"/>
        <end position="358"/>
    </location>
</feature>
<feature type="domain" description="C2H2-type" evidence="15">
    <location>
        <begin position="264"/>
        <end position="291"/>
    </location>
</feature>
<dbReference type="GO" id="GO:0000981">
    <property type="term" value="F:DNA-binding transcription factor activity, RNA polymerase II-specific"/>
    <property type="evidence" value="ECO:0007669"/>
    <property type="project" value="TreeGrafter"/>
</dbReference>
<evidence type="ECO:0000256" key="13">
    <source>
        <dbReference type="PROSITE-ProRule" id="PRU01263"/>
    </source>
</evidence>
<feature type="binding site" evidence="13">
    <location>
        <position position="23"/>
    </location>
    <ligand>
        <name>Zn(2+)</name>
        <dbReference type="ChEBI" id="CHEBI:29105"/>
    </ligand>
</feature>
<evidence type="ECO:0000259" key="16">
    <source>
        <dbReference type="PROSITE" id="PS51915"/>
    </source>
</evidence>
<feature type="domain" description="C2H2-type" evidence="15">
    <location>
        <begin position="414"/>
        <end position="441"/>
    </location>
</feature>
<dbReference type="SUPFAM" id="SSF57667">
    <property type="entry name" value="beta-beta-alpha zinc fingers"/>
    <property type="match status" value="5"/>
</dbReference>
<dbReference type="FunFam" id="3.30.160.60:FF:002343">
    <property type="entry name" value="Zinc finger protein 33A"/>
    <property type="match status" value="1"/>
</dbReference>
<evidence type="ECO:0008006" key="19">
    <source>
        <dbReference type="Google" id="ProtNLM"/>
    </source>
</evidence>
<dbReference type="GeneID" id="109539984"/>
<dbReference type="AlphaFoldDB" id="A0AAR5PS60"/>
<dbReference type="GO" id="GO:0008270">
    <property type="term" value="F:zinc ion binding"/>
    <property type="evidence" value="ECO:0007669"/>
    <property type="project" value="UniProtKB-UniRule"/>
</dbReference>
<dbReference type="FunFam" id="3.30.160.60:FF:000557">
    <property type="entry name" value="zinc finger and SCAN domain-containing protein 29"/>
    <property type="match status" value="1"/>
</dbReference>
<evidence type="ECO:0000256" key="11">
    <source>
        <dbReference type="ARBA" id="ARBA00023242"/>
    </source>
</evidence>
<accession>A0AAR5PS60</accession>
<feature type="region of interest" description="Disordered" evidence="14">
    <location>
        <begin position="130"/>
        <end position="150"/>
    </location>
</feature>
<keyword evidence="4 13" id="KW-0479">Metal-binding</keyword>
<evidence type="ECO:0000259" key="15">
    <source>
        <dbReference type="PROSITE" id="PS50157"/>
    </source>
</evidence>
<dbReference type="PANTHER" id="PTHR24379">
    <property type="entry name" value="KRAB AND ZINC FINGER DOMAIN-CONTAINING"/>
    <property type="match status" value="1"/>
</dbReference>
<keyword evidence="11" id="KW-0539">Nucleus</keyword>
<feature type="domain" description="C2H2-type" evidence="15">
    <location>
        <begin position="359"/>
        <end position="386"/>
    </location>
</feature>
<proteinExistence type="inferred from homology"/>
<dbReference type="SMART" id="SM00868">
    <property type="entry name" value="zf-AD"/>
    <property type="match status" value="1"/>
</dbReference>
<name>A0AAR5PS60_DENPD</name>
<dbReference type="FunFam" id="3.30.160.60:FF:000226">
    <property type="entry name" value="Zinc finger protein 236 variant"/>
    <property type="match status" value="1"/>
</dbReference>
<dbReference type="Proteomes" id="UP000019118">
    <property type="component" value="Unassembled WGS sequence"/>
</dbReference>
<feature type="domain" description="C2H2-type" evidence="15">
    <location>
        <begin position="470"/>
        <end position="497"/>
    </location>
</feature>
<feature type="domain" description="C2H2-type" evidence="15">
    <location>
        <begin position="442"/>
        <end position="469"/>
    </location>
</feature>
<feature type="binding site" evidence="13">
    <location>
        <position position="70"/>
    </location>
    <ligand>
        <name>Zn(2+)</name>
        <dbReference type="ChEBI" id="CHEBI:29105"/>
    </ligand>
</feature>
<feature type="domain" description="C2H2-type" evidence="15">
    <location>
        <begin position="498"/>
        <end position="527"/>
    </location>
</feature>
<evidence type="ECO:0000256" key="9">
    <source>
        <dbReference type="ARBA" id="ARBA00023125"/>
    </source>
</evidence>
<evidence type="ECO:0000256" key="2">
    <source>
        <dbReference type="ARBA" id="ARBA00004123"/>
    </source>
</evidence>
<keyword evidence="6 12" id="KW-0863">Zinc-finger</keyword>
<dbReference type="PROSITE" id="PS00028">
    <property type="entry name" value="ZINC_FINGER_C2H2_1"/>
    <property type="match status" value="6"/>
</dbReference>
<keyword evidence="10" id="KW-0804">Transcription</keyword>
<protein>
    <recommendedName>
        <fullName evidence="19">Protein krueppel</fullName>
    </recommendedName>
</protein>
<evidence type="ECO:0000256" key="7">
    <source>
        <dbReference type="ARBA" id="ARBA00022833"/>
    </source>
</evidence>
<dbReference type="EnsemblMetazoa" id="XM_019908082.1">
    <property type="protein sequence ID" value="XP_019763641.1"/>
    <property type="gene ID" value="LOC109539984"/>
</dbReference>
<evidence type="ECO:0000256" key="10">
    <source>
        <dbReference type="ARBA" id="ARBA00023163"/>
    </source>
</evidence>
<feature type="binding site" evidence="13">
    <location>
        <position position="26"/>
    </location>
    <ligand>
        <name>Zn(2+)</name>
        <dbReference type="ChEBI" id="CHEBI:29105"/>
    </ligand>
</feature>
<feature type="binding site" evidence="13">
    <location>
        <position position="73"/>
    </location>
    <ligand>
        <name>Zn(2+)</name>
        <dbReference type="ChEBI" id="CHEBI:29105"/>
    </ligand>
</feature>
<feature type="domain" description="C2H2-type" evidence="15">
    <location>
        <begin position="236"/>
        <end position="263"/>
    </location>
</feature>
<keyword evidence="7 13" id="KW-0862">Zinc</keyword>
<dbReference type="PROSITE" id="PS50157">
    <property type="entry name" value="ZINC_FINGER_C2H2_2"/>
    <property type="match status" value="9"/>
</dbReference>
<evidence type="ECO:0000256" key="5">
    <source>
        <dbReference type="ARBA" id="ARBA00022737"/>
    </source>
</evidence>
<feature type="domain" description="ZAD" evidence="16">
    <location>
        <begin position="21"/>
        <end position="97"/>
    </location>
</feature>